<feature type="compositionally biased region" description="Low complexity" evidence="1">
    <location>
        <begin position="160"/>
        <end position="176"/>
    </location>
</feature>
<proteinExistence type="predicted"/>
<reference evidence="2" key="1">
    <citation type="submission" date="2020-02" db="EMBL/GenBank/DDBJ databases">
        <authorList>
            <person name="Meier V. D."/>
        </authorList>
    </citation>
    <scope>NUCLEOTIDE SEQUENCE</scope>
    <source>
        <strain evidence="2">AVDCRST_MAG20</strain>
    </source>
</reference>
<evidence type="ECO:0000256" key="1">
    <source>
        <dbReference type="SAM" id="MobiDB-lite"/>
    </source>
</evidence>
<feature type="compositionally biased region" description="Low complexity" evidence="1">
    <location>
        <begin position="197"/>
        <end position="211"/>
    </location>
</feature>
<organism evidence="2">
    <name type="scientific">uncultured Acidimicrobiales bacterium</name>
    <dbReference type="NCBI Taxonomy" id="310071"/>
    <lineage>
        <taxon>Bacteria</taxon>
        <taxon>Bacillati</taxon>
        <taxon>Actinomycetota</taxon>
        <taxon>Acidimicrobiia</taxon>
        <taxon>Acidimicrobiales</taxon>
        <taxon>environmental samples</taxon>
    </lineage>
</organism>
<accession>A0A6J4HLY1</accession>
<dbReference type="EMBL" id="CADCSY010000043">
    <property type="protein sequence ID" value="CAA9227888.1"/>
    <property type="molecule type" value="Genomic_DNA"/>
</dbReference>
<feature type="compositionally biased region" description="Low complexity" evidence="1">
    <location>
        <begin position="113"/>
        <end position="131"/>
    </location>
</feature>
<protein>
    <submittedName>
        <fullName evidence="2">Uncharacterized protein</fullName>
    </submittedName>
</protein>
<feature type="compositionally biased region" description="Basic residues" evidence="1">
    <location>
        <begin position="241"/>
        <end position="250"/>
    </location>
</feature>
<gene>
    <name evidence="2" type="ORF">AVDCRST_MAG20-1037</name>
</gene>
<dbReference type="AlphaFoldDB" id="A0A6J4HLY1"/>
<feature type="non-terminal residue" evidence="2">
    <location>
        <position position="1"/>
    </location>
</feature>
<feature type="compositionally biased region" description="Basic residues" evidence="1">
    <location>
        <begin position="21"/>
        <end position="34"/>
    </location>
</feature>
<feature type="region of interest" description="Disordered" evidence="1">
    <location>
        <begin position="1"/>
        <end position="277"/>
    </location>
</feature>
<feature type="compositionally biased region" description="Basic residues" evidence="1">
    <location>
        <begin position="88"/>
        <end position="97"/>
    </location>
</feature>
<evidence type="ECO:0000313" key="2">
    <source>
        <dbReference type="EMBL" id="CAA9227888.1"/>
    </source>
</evidence>
<feature type="compositionally biased region" description="Basic residues" evidence="1">
    <location>
        <begin position="61"/>
        <end position="70"/>
    </location>
</feature>
<feature type="non-terminal residue" evidence="2">
    <location>
        <position position="277"/>
    </location>
</feature>
<sequence length="277" mass="29812">DDPRRAPRAPPGRPPAAGQLRRPRLHARRQRGRLRVPSGGPRHQCDVDGPLPVGPRGGRPLPRRGRRRPPHPQQRVGRVPVGPDHPRALPRRRGRRLPPHDRGGVRPRRPRRGAPGVPDPGRAGDPLGLRRQPPRLPHGAAPAAPGVLRRLPRAGRRVRPAAAAQRGQQRAGHRLPLPAPGDRGGRGLPRPVHPPARCRGARGVRQGAVGPAPGGHRGARSPGDRQRRATSVVARLVPSGRRPRRAHPRPRLPVTDRAGRGGPHRLPGAPGPAASRL</sequence>
<name>A0A6J4HLY1_9ACTN</name>
<feature type="compositionally biased region" description="Basic residues" evidence="1">
    <location>
        <begin position="150"/>
        <end position="159"/>
    </location>
</feature>